<comment type="caution">
    <text evidence="8">The sequence shown here is derived from an EMBL/GenBank/DDBJ whole genome shotgun (WGS) entry which is preliminary data.</text>
</comment>
<dbReference type="PATRIC" id="fig|1160719.4.peg.471"/>
<dbReference type="Gene3D" id="1.10.3380.30">
    <property type="match status" value="1"/>
</dbReference>
<evidence type="ECO:0000313" key="9">
    <source>
        <dbReference type="EMBL" id="OCT41916.1"/>
    </source>
</evidence>
<dbReference type="PANTHER" id="PTHR12131:SF1">
    <property type="entry name" value="ATP-DEPENDENT RNA HELICASE SUPV3L1, MITOCHONDRIAL-RELATED"/>
    <property type="match status" value="1"/>
</dbReference>
<dbReference type="InterPro" id="IPR001650">
    <property type="entry name" value="Helicase_C-like"/>
</dbReference>
<evidence type="ECO:0000256" key="5">
    <source>
        <dbReference type="SAM" id="MobiDB-lite"/>
    </source>
</evidence>
<dbReference type="GO" id="GO:0016787">
    <property type="term" value="F:hydrolase activity"/>
    <property type="evidence" value="ECO:0007669"/>
    <property type="project" value="UniProtKB-KW"/>
</dbReference>
<dbReference type="SMART" id="SM00487">
    <property type="entry name" value="DEXDc"/>
    <property type="match status" value="1"/>
</dbReference>
<dbReference type="Proteomes" id="UP000016307">
    <property type="component" value="Unassembled WGS sequence"/>
</dbReference>
<feature type="compositionally biased region" description="Basic residues" evidence="5">
    <location>
        <begin position="237"/>
        <end position="246"/>
    </location>
</feature>
<dbReference type="PROSITE" id="PS51192">
    <property type="entry name" value="HELICASE_ATP_BIND_1"/>
    <property type="match status" value="1"/>
</dbReference>
<dbReference type="GO" id="GO:0003676">
    <property type="term" value="F:nucleic acid binding"/>
    <property type="evidence" value="ECO:0007669"/>
    <property type="project" value="InterPro"/>
</dbReference>
<keyword evidence="10" id="KW-1185">Reference proteome</keyword>
<dbReference type="SMART" id="SM01142">
    <property type="entry name" value="DSHCT"/>
    <property type="match status" value="1"/>
</dbReference>
<organism evidence="8 10">
    <name type="scientific">Cutibacterium granulosum DSM 20700</name>
    <dbReference type="NCBI Taxonomy" id="1160719"/>
    <lineage>
        <taxon>Bacteria</taxon>
        <taxon>Bacillati</taxon>
        <taxon>Actinomycetota</taxon>
        <taxon>Actinomycetes</taxon>
        <taxon>Propionibacteriales</taxon>
        <taxon>Propionibacteriaceae</taxon>
        <taxon>Cutibacterium</taxon>
    </lineage>
</organism>
<accession>U1GI06</accession>
<evidence type="ECO:0000256" key="3">
    <source>
        <dbReference type="ARBA" id="ARBA00022806"/>
    </source>
</evidence>
<keyword evidence="1" id="KW-0547">Nucleotide-binding</keyword>
<reference evidence="9 11" key="2">
    <citation type="submission" date="2014-05" db="EMBL/GenBank/DDBJ databases">
        <authorList>
            <person name="Jahns A.C."/>
            <person name="Eilers H."/>
            <person name="Alexeyev O.A."/>
        </authorList>
    </citation>
    <scope>NUCLEOTIDE SEQUENCE [LARGE SCALE GENOMIC DNA]</scope>
    <source>
        <strain evidence="9 11">DSM 20700</strain>
    </source>
</reference>
<dbReference type="GO" id="GO:0005524">
    <property type="term" value="F:ATP binding"/>
    <property type="evidence" value="ECO:0007669"/>
    <property type="project" value="UniProtKB-KW"/>
</dbReference>
<feature type="region of interest" description="Disordered" evidence="5">
    <location>
        <begin position="222"/>
        <end position="307"/>
    </location>
</feature>
<evidence type="ECO:0000259" key="7">
    <source>
        <dbReference type="PROSITE" id="PS51194"/>
    </source>
</evidence>
<dbReference type="OrthoDB" id="3229913at2"/>
<dbReference type="SUPFAM" id="SSF52540">
    <property type="entry name" value="P-loop containing nucleoside triphosphate hydrolases"/>
    <property type="match status" value="1"/>
</dbReference>
<dbReference type="InterPro" id="IPR014001">
    <property type="entry name" value="Helicase_ATP-bd"/>
</dbReference>
<keyword evidence="4" id="KW-0067">ATP-binding</keyword>
<protein>
    <submittedName>
        <fullName evidence="8 9">RNA helicase</fullName>
    </submittedName>
</protein>
<dbReference type="InterPro" id="IPR011545">
    <property type="entry name" value="DEAD/DEAH_box_helicase_dom"/>
</dbReference>
<dbReference type="Pfam" id="PF08148">
    <property type="entry name" value="DSHCT"/>
    <property type="match status" value="1"/>
</dbReference>
<keyword evidence="2" id="KW-0378">Hydrolase</keyword>
<feature type="compositionally biased region" description="Basic and acidic residues" evidence="5">
    <location>
        <begin position="222"/>
        <end position="236"/>
    </location>
</feature>
<dbReference type="GO" id="GO:0004386">
    <property type="term" value="F:helicase activity"/>
    <property type="evidence" value="ECO:0007669"/>
    <property type="project" value="UniProtKB-KW"/>
</dbReference>
<evidence type="ECO:0000259" key="6">
    <source>
        <dbReference type="PROSITE" id="PS51192"/>
    </source>
</evidence>
<evidence type="ECO:0000313" key="10">
    <source>
        <dbReference type="Proteomes" id="UP000016307"/>
    </source>
</evidence>
<dbReference type="RefSeq" id="WP_021103511.1">
    <property type="nucleotide sequence ID" value="NZ_AOSS01000066.1"/>
</dbReference>
<gene>
    <name evidence="8" type="ORF">H641_02463</name>
    <name evidence="9" type="ORF">L860_13730</name>
</gene>
<evidence type="ECO:0000313" key="8">
    <source>
        <dbReference type="EMBL" id="ERF57765.1"/>
    </source>
</evidence>
<dbReference type="Gene3D" id="3.40.50.300">
    <property type="entry name" value="P-loop containing nucleotide triphosphate hydrolases"/>
    <property type="match status" value="2"/>
</dbReference>
<dbReference type="AlphaFoldDB" id="U1GI06"/>
<dbReference type="PROSITE" id="PS51194">
    <property type="entry name" value="HELICASE_CTER"/>
    <property type="match status" value="1"/>
</dbReference>
<evidence type="ECO:0000313" key="11">
    <source>
        <dbReference type="Proteomes" id="UP000094467"/>
    </source>
</evidence>
<reference evidence="8 10" key="1">
    <citation type="journal article" date="2013" name="BMC Genomics">
        <title>Comparative genomics reveals distinct host-interacting traits of three major human-associated propionibacteria.</title>
        <authorList>
            <person name="Mak T.N."/>
            <person name="Schmid M."/>
            <person name="Brzuszkiewicz E."/>
            <person name="Zeng G."/>
            <person name="Meyer R."/>
            <person name="Sfanos K.S."/>
            <person name="Brinkmann V."/>
            <person name="Meyer T.F."/>
            <person name="Bruggemann H."/>
        </authorList>
    </citation>
    <scope>NUCLEOTIDE SEQUENCE [LARGE SCALE GENOMIC DNA]</scope>
    <source>
        <strain evidence="8 10">DSM 20700</strain>
    </source>
</reference>
<feature type="domain" description="Helicase C-terminal" evidence="7">
    <location>
        <begin position="328"/>
        <end position="506"/>
    </location>
</feature>
<feature type="domain" description="Helicase ATP-binding" evidence="6">
    <location>
        <begin position="25"/>
        <end position="183"/>
    </location>
</feature>
<evidence type="ECO:0000256" key="4">
    <source>
        <dbReference type="ARBA" id="ARBA00022840"/>
    </source>
</evidence>
<dbReference type="PANTHER" id="PTHR12131">
    <property type="entry name" value="ATP-DEPENDENT RNA AND DNA HELICASE"/>
    <property type="match status" value="1"/>
</dbReference>
<dbReference type="SMART" id="SM00490">
    <property type="entry name" value="HELICc"/>
    <property type="match status" value="1"/>
</dbReference>
<name>U1GI06_9ACTN</name>
<dbReference type="InterPro" id="IPR027417">
    <property type="entry name" value="P-loop_NTPase"/>
</dbReference>
<dbReference type="EMBL" id="AOSS01000066">
    <property type="protein sequence ID" value="ERF57765.1"/>
    <property type="molecule type" value="Genomic_DNA"/>
</dbReference>
<dbReference type="Pfam" id="PF00271">
    <property type="entry name" value="Helicase_C"/>
    <property type="match status" value="1"/>
</dbReference>
<proteinExistence type="predicted"/>
<dbReference type="CDD" id="cd18795">
    <property type="entry name" value="SF2_C_Ski2"/>
    <property type="match status" value="1"/>
</dbReference>
<sequence>MDTSPLSRFASTYSFELDDYQLQGCHHLDEGAGVLVAAPTGAGKTVVGEYATFLALESGLKCFYTTPIKALSNQKYHDLVARYGVDSVGLLTGDASVNSEAPIVVMTTEVLRNMIYAGSSTLVGLGWVVMDEVHYLADRFRGPVWEEVILGLDPTVRLVALSATVSNAEEFGEWLDEVRGDVRVVVSEERPVPLGQHVAVRGGLIDLFDPQGDDVNPELTRLAKQESRYHRDDARRPRGRSGRGRRTVSYGSGRFGGASMPRNRRGSTDRSHARNGGQGKDRGRGQNWGRGQDRERAPRNSPSRGQVVRALRRSRLLPAIIFIFSRKGCEAAVHQLANQDIVLTSEYEAGQIRRIAESYGDSLGVEERRALGWDTFVSHLERGLAAHHAGMLPVQKAVVEEAFVRGLLKVVVATETLALGINMPARTVVLEKLVKYNGQTHADITAGEYTQLTGRAGRRGIDTQGHAVVCWQPGMDPRAVAGLASRRTYPLRSAFEPTYNMAVNLVHSMGRDQAVDLLVHSFAQFQTDRRIGARAGLSREDEQAISDYLAAAHCELGDFTEYAAMREKVSQLEAEQARARRGGARAEILDSVCELGVGDVIAVPSGPHAGWAVVLDARRRGGRTAPIRVMAMVEGHTVVTLGNDDIDAPVHRMAGIHVPKHFHPGNAAARRALGRDLDAATTRLEPPRPDRRHKARPDTDLADEIARLRAAIRTHPCHQCPDRETHARFAERAMRLQRARDKAQAKARSRTTSIATRFDRICLVLEALGYLADDGHQVTERGRMLSRIYSELDLVTCEAIGEGIFDELDSADLAAVLSTLVHESRPGDRGRMMRMPTQESERAESRLRAVRARVGRLERDQRLEPRRDLDIGFAETIHAWVCGAGLDVVLSEGGSAGDFVRQARQVADLAGQISRAGVDDELAHTCRQVVGAIQRGVVVLDRDEG</sequence>
<dbReference type="InterPro" id="IPR012961">
    <property type="entry name" value="Ski2/MTR4_C"/>
</dbReference>
<dbReference type="InterPro" id="IPR058621">
    <property type="entry name" value="SH3_HelY"/>
</dbReference>
<dbReference type="Pfam" id="PF26090">
    <property type="entry name" value="SH3_HelY"/>
    <property type="match status" value="1"/>
</dbReference>
<dbReference type="Pfam" id="PF00270">
    <property type="entry name" value="DEAD"/>
    <property type="match status" value="1"/>
</dbReference>
<dbReference type="GO" id="GO:0070478">
    <property type="term" value="P:nuclear-transcribed mRNA catabolic process, 3'-5' exonucleolytic nonsense-mediated decay"/>
    <property type="evidence" value="ECO:0007669"/>
    <property type="project" value="TreeGrafter"/>
</dbReference>
<dbReference type="GO" id="GO:0055087">
    <property type="term" value="C:Ski complex"/>
    <property type="evidence" value="ECO:0007669"/>
    <property type="project" value="TreeGrafter"/>
</dbReference>
<dbReference type="InterPro" id="IPR050699">
    <property type="entry name" value="RNA-DNA_Helicase"/>
</dbReference>
<evidence type="ECO:0000256" key="2">
    <source>
        <dbReference type="ARBA" id="ARBA00022801"/>
    </source>
</evidence>
<evidence type="ECO:0000256" key="1">
    <source>
        <dbReference type="ARBA" id="ARBA00022741"/>
    </source>
</evidence>
<keyword evidence="3 8" id="KW-0347">Helicase</keyword>
<dbReference type="EMBL" id="JNBU01000070">
    <property type="protein sequence ID" value="OCT41916.1"/>
    <property type="molecule type" value="Genomic_DNA"/>
</dbReference>